<dbReference type="InterPro" id="IPR004603">
    <property type="entry name" value="DNA_mismatch_endonuc_vsr"/>
</dbReference>
<sequence>MSRVPQKGSSPEIRVRQAAHALGLRFRLHRRDLPGTPDIVFPRHGIVIFVHGCFWHRHPGCPKASMPKSRIEFWKAKFSRNIARDLRNKAHLEQMGWHVEVIWECETRNSLTLADRLSSLFSLLQRQPKHIERV</sequence>
<keyword evidence="5 6" id="KW-0234">DNA repair</keyword>
<name>A0ABT1W3H4_9PROT</name>
<keyword evidence="4 6" id="KW-0378">Hydrolase</keyword>
<dbReference type="GO" id="GO:0004519">
    <property type="term" value="F:endonuclease activity"/>
    <property type="evidence" value="ECO:0007669"/>
    <property type="project" value="UniProtKB-KW"/>
</dbReference>
<evidence type="ECO:0000313" key="8">
    <source>
        <dbReference type="Proteomes" id="UP001524587"/>
    </source>
</evidence>
<evidence type="ECO:0000256" key="5">
    <source>
        <dbReference type="ARBA" id="ARBA00023204"/>
    </source>
</evidence>
<evidence type="ECO:0000256" key="6">
    <source>
        <dbReference type="PIRNR" id="PIRNR018267"/>
    </source>
</evidence>
<keyword evidence="2 6" id="KW-0255">Endonuclease</keyword>
<dbReference type="Proteomes" id="UP001524587">
    <property type="component" value="Unassembled WGS sequence"/>
</dbReference>
<comment type="similarity">
    <text evidence="6">Belongs to the vsr family.</text>
</comment>
<keyword evidence="3 6" id="KW-0227">DNA damage</keyword>
<dbReference type="SUPFAM" id="SSF52980">
    <property type="entry name" value="Restriction endonuclease-like"/>
    <property type="match status" value="1"/>
</dbReference>
<dbReference type="CDD" id="cd00221">
    <property type="entry name" value="Vsr"/>
    <property type="match status" value="1"/>
</dbReference>
<dbReference type="PIRSF" id="PIRSF018267">
    <property type="entry name" value="VSR_endonuc"/>
    <property type="match status" value="1"/>
</dbReference>
<dbReference type="EMBL" id="JAMSKV010000002">
    <property type="protein sequence ID" value="MCQ8277435.1"/>
    <property type="molecule type" value="Genomic_DNA"/>
</dbReference>
<evidence type="ECO:0000256" key="3">
    <source>
        <dbReference type="ARBA" id="ARBA00022763"/>
    </source>
</evidence>
<dbReference type="InterPro" id="IPR011335">
    <property type="entry name" value="Restrct_endonuc-II-like"/>
</dbReference>
<dbReference type="Pfam" id="PF03852">
    <property type="entry name" value="Vsr"/>
    <property type="match status" value="1"/>
</dbReference>
<proteinExistence type="inferred from homology"/>
<keyword evidence="8" id="KW-1185">Reference proteome</keyword>
<accession>A0ABT1W3H4</accession>
<reference evidence="7 8" key="1">
    <citation type="submission" date="2022-06" db="EMBL/GenBank/DDBJ databases">
        <title>Endosaccharibacter gen. nov., sp. nov., endophytic bacteria isolated from sugarcane.</title>
        <authorList>
            <person name="Pitiwittayakul N."/>
            <person name="Yukphan P."/>
            <person name="Charoenyingcharoen P."/>
            <person name="Tanasupawat S."/>
        </authorList>
    </citation>
    <scope>NUCLEOTIDE SEQUENCE [LARGE SCALE GENOMIC DNA]</scope>
    <source>
        <strain evidence="7 8">KSS8</strain>
    </source>
</reference>
<dbReference type="EC" id="3.1.-.-" evidence="6"/>
<evidence type="ECO:0000256" key="2">
    <source>
        <dbReference type="ARBA" id="ARBA00022759"/>
    </source>
</evidence>
<organism evidence="7 8">
    <name type="scientific">Endosaccharibacter trunci</name>
    <dbReference type="NCBI Taxonomy" id="2812733"/>
    <lineage>
        <taxon>Bacteria</taxon>
        <taxon>Pseudomonadati</taxon>
        <taxon>Pseudomonadota</taxon>
        <taxon>Alphaproteobacteria</taxon>
        <taxon>Acetobacterales</taxon>
        <taxon>Acetobacteraceae</taxon>
        <taxon>Endosaccharibacter</taxon>
    </lineage>
</organism>
<dbReference type="Gene3D" id="3.40.960.10">
    <property type="entry name" value="VSR Endonuclease"/>
    <property type="match status" value="1"/>
</dbReference>
<gene>
    <name evidence="7" type="ORF">NFI95_03085</name>
</gene>
<comment type="function">
    <text evidence="6">May nick specific sequences that contain T:G mispairs resulting from m5C-deamination.</text>
</comment>
<protein>
    <recommendedName>
        <fullName evidence="6">Very short patch repair endonuclease</fullName>
        <ecNumber evidence="6">3.1.-.-</ecNumber>
    </recommendedName>
</protein>
<evidence type="ECO:0000256" key="1">
    <source>
        <dbReference type="ARBA" id="ARBA00022722"/>
    </source>
</evidence>
<comment type="caution">
    <text evidence="7">The sequence shown here is derived from an EMBL/GenBank/DDBJ whole genome shotgun (WGS) entry which is preliminary data.</text>
</comment>
<dbReference type="NCBIfam" id="TIGR00632">
    <property type="entry name" value="vsr"/>
    <property type="match status" value="1"/>
</dbReference>
<evidence type="ECO:0000313" key="7">
    <source>
        <dbReference type="EMBL" id="MCQ8277435.1"/>
    </source>
</evidence>
<keyword evidence="1 6" id="KW-0540">Nuclease</keyword>
<evidence type="ECO:0000256" key="4">
    <source>
        <dbReference type="ARBA" id="ARBA00022801"/>
    </source>
</evidence>